<evidence type="ECO:0000313" key="2">
    <source>
        <dbReference type="Proteomes" id="UP001465668"/>
    </source>
</evidence>
<protein>
    <submittedName>
        <fullName evidence="1">Uncharacterized protein</fullName>
    </submittedName>
</protein>
<name>A0ABR2XKY3_9PEZI</name>
<sequence length="279" mass="31524">MSGSTMPEMSIRPEPWTVGNTTDMMMVKIRAYIEGTISIQVLMTDEDGILEPFKECMQKSHMENHVFLQYVVRVVINRIIGDSWNHDSTAEPKPGMLRNANGRAAEIVIYLTSDAFSSNMKHPTIRPAEVGTTISLESLQLNPRNAIEKYRNFHEFALVLFRERRPGDDEALTAEGRCFSGIQLALGALGHLLNGTGAIEVVYPIVRKWFTRREDDISGLLDLSRISWEDCCMKVTLQIDELSNSDDEVEQSLADEAFHAIDMFEQETLFKNFGISEAD</sequence>
<keyword evidence="2" id="KW-1185">Reference proteome</keyword>
<gene>
    <name evidence="1" type="ORF">SCAR479_08912</name>
</gene>
<evidence type="ECO:0000313" key="1">
    <source>
        <dbReference type="EMBL" id="KAK9774307.1"/>
    </source>
</evidence>
<reference evidence="1 2" key="1">
    <citation type="submission" date="2024-02" db="EMBL/GenBank/DDBJ databases">
        <title>First draft genome assembly of two strains of Seiridium cardinale.</title>
        <authorList>
            <person name="Emiliani G."/>
            <person name="Scali E."/>
        </authorList>
    </citation>
    <scope>NUCLEOTIDE SEQUENCE [LARGE SCALE GENOMIC DNA]</scope>
    <source>
        <strain evidence="1 2">BM-138-000479</strain>
    </source>
</reference>
<dbReference type="Proteomes" id="UP001465668">
    <property type="component" value="Unassembled WGS sequence"/>
</dbReference>
<dbReference type="EMBL" id="JARVKM010000042">
    <property type="protein sequence ID" value="KAK9774307.1"/>
    <property type="molecule type" value="Genomic_DNA"/>
</dbReference>
<accession>A0ABR2XKY3</accession>
<comment type="caution">
    <text evidence="1">The sequence shown here is derived from an EMBL/GenBank/DDBJ whole genome shotgun (WGS) entry which is preliminary data.</text>
</comment>
<proteinExistence type="predicted"/>
<organism evidence="1 2">
    <name type="scientific">Seiridium cardinale</name>
    <dbReference type="NCBI Taxonomy" id="138064"/>
    <lineage>
        <taxon>Eukaryota</taxon>
        <taxon>Fungi</taxon>
        <taxon>Dikarya</taxon>
        <taxon>Ascomycota</taxon>
        <taxon>Pezizomycotina</taxon>
        <taxon>Sordariomycetes</taxon>
        <taxon>Xylariomycetidae</taxon>
        <taxon>Amphisphaeriales</taxon>
        <taxon>Sporocadaceae</taxon>
        <taxon>Seiridium</taxon>
    </lineage>
</organism>